<gene>
    <name evidence="1" type="ORF">E2C01_031629</name>
</gene>
<accession>A0A5B7EY36</accession>
<dbReference type="EMBL" id="VSRR010003985">
    <property type="protein sequence ID" value="MPC38126.1"/>
    <property type="molecule type" value="Genomic_DNA"/>
</dbReference>
<sequence length="101" mass="11703">MVREKCSALETDEMAVVPSGVNKEGKDEEVKILEMFFGQMPKVWRGVGIKKIFTFYVNERVFGKLDNRLSMILGRNIKRMRLRCSQLAEAKHQRHLRFGGS</sequence>
<reference evidence="1 2" key="1">
    <citation type="submission" date="2019-05" db="EMBL/GenBank/DDBJ databases">
        <title>Another draft genome of Portunus trituberculatus and its Hox gene families provides insights of decapod evolution.</title>
        <authorList>
            <person name="Jeong J.-H."/>
            <person name="Song I."/>
            <person name="Kim S."/>
            <person name="Choi T."/>
            <person name="Kim D."/>
            <person name="Ryu S."/>
            <person name="Kim W."/>
        </authorList>
    </citation>
    <scope>NUCLEOTIDE SEQUENCE [LARGE SCALE GENOMIC DNA]</scope>
    <source>
        <tissue evidence="1">Muscle</tissue>
    </source>
</reference>
<name>A0A5B7EY36_PORTR</name>
<evidence type="ECO:0000313" key="2">
    <source>
        <dbReference type="Proteomes" id="UP000324222"/>
    </source>
</evidence>
<dbReference type="Proteomes" id="UP000324222">
    <property type="component" value="Unassembled WGS sequence"/>
</dbReference>
<comment type="caution">
    <text evidence="1">The sequence shown here is derived from an EMBL/GenBank/DDBJ whole genome shotgun (WGS) entry which is preliminary data.</text>
</comment>
<dbReference type="AlphaFoldDB" id="A0A5B7EY36"/>
<protein>
    <submittedName>
        <fullName evidence="1">Uncharacterized protein</fullName>
    </submittedName>
</protein>
<evidence type="ECO:0000313" key="1">
    <source>
        <dbReference type="EMBL" id="MPC38126.1"/>
    </source>
</evidence>
<proteinExistence type="predicted"/>
<keyword evidence="2" id="KW-1185">Reference proteome</keyword>
<organism evidence="1 2">
    <name type="scientific">Portunus trituberculatus</name>
    <name type="common">Swimming crab</name>
    <name type="synonym">Neptunus trituberculatus</name>
    <dbReference type="NCBI Taxonomy" id="210409"/>
    <lineage>
        <taxon>Eukaryota</taxon>
        <taxon>Metazoa</taxon>
        <taxon>Ecdysozoa</taxon>
        <taxon>Arthropoda</taxon>
        <taxon>Crustacea</taxon>
        <taxon>Multicrustacea</taxon>
        <taxon>Malacostraca</taxon>
        <taxon>Eumalacostraca</taxon>
        <taxon>Eucarida</taxon>
        <taxon>Decapoda</taxon>
        <taxon>Pleocyemata</taxon>
        <taxon>Brachyura</taxon>
        <taxon>Eubrachyura</taxon>
        <taxon>Portunoidea</taxon>
        <taxon>Portunidae</taxon>
        <taxon>Portuninae</taxon>
        <taxon>Portunus</taxon>
    </lineage>
</organism>